<evidence type="ECO:0000313" key="2">
    <source>
        <dbReference type="Proteomes" id="UP000515512"/>
    </source>
</evidence>
<protein>
    <submittedName>
        <fullName evidence="1">Uncharacterized protein</fullName>
    </submittedName>
</protein>
<gene>
    <name evidence="1" type="ORF">H0264_11405</name>
</gene>
<dbReference type="Proteomes" id="UP000515512">
    <property type="component" value="Chromosome"/>
</dbReference>
<reference evidence="1 2" key="1">
    <citation type="submission" date="2020-07" db="EMBL/GenBank/DDBJ databases">
        <authorList>
            <person name="Zhuang K."/>
            <person name="Ran Y."/>
        </authorList>
    </citation>
    <scope>NUCLEOTIDE SEQUENCE [LARGE SCALE GENOMIC DNA]</scope>
    <source>
        <strain evidence="1 2">WCH-YHL-001</strain>
    </source>
</reference>
<sequence length="363" mass="38288">MVATTLAATALMAGCGGTTTTAGTDSSSSGKSNVFAYTSQKEVVVADGMNVLAREGGSFDLRAALTFTSDAKFVFWNEGSSSDGTVVTLSADSSGQGSRISCGCRSAVPIGGSEIAWLQSSGKTTEPDAVMRVDISVPNPKPTVWRTIPAAGDRTPAPGEYWIRRNHLLAAHSGNLLLSRTDTRTSDSLAINEPFMVSADGTLKEFGPIENTNRYISAATISPDGRFAALVSNTAVIPDKCDRAIVSLIDLSSGAPIQNTTPAVEGCSYARFIRWDNETGPSVTIQRSTETDSGSSTARWQYDQRWSQLPEKTITDTAKTTAGATVELATTDASGNTSVFFVKDGQRQEIAKNGFVIAVPSNR</sequence>
<dbReference type="SUPFAM" id="SSF82171">
    <property type="entry name" value="DPP6 N-terminal domain-like"/>
    <property type="match status" value="1"/>
</dbReference>
<accession>A0A7D6VDL8</accession>
<dbReference type="KEGG" id="nhu:H0264_11405"/>
<evidence type="ECO:0000313" key="1">
    <source>
        <dbReference type="EMBL" id="QLY32771.1"/>
    </source>
</evidence>
<organism evidence="1 2">
    <name type="scientific">Nocardia huaxiensis</name>
    <dbReference type="NCBI Taxonomy" id="2755382"/>
    <lineage>
        <taxon>Bacteria</taxon>
        <taxon>Bacillati</taxon>
        <taxon>Actinomycetota</taxon>
        <taxon>Actinomycetes</taxon>
        <taxon>Mycobacteriales</taxon>
        <taxon>Nocardiaceae</taxon>
        <taxon>Nocardia</taxon>
    </lineage>
</organism>
<dbReference type="RefSeq" id="WP_181583936.1">
    <property type="nucleotide sequence ID" value="NZ_CP059399.1"/>
</dbReference>
<proteinExistence type="predicted"/>
<dbReference type="EMBL" id="CP059399">
    <property type="protein sequence ID" value="QLY32771.1"/>
    <property type="molecule type" value="Genomic_DNA"/>
</dbReference>
<dbReference type="AlphaFoldDB" id="A0A7D6VDL8"/>
<name>A0A7D6VDL8_9NOCA</name>
<keyword evidence="2" id="KW-1185">Reference proteome</keyword>